<feature type="signal peptide" evidence="11">
    <location>
        <begin position="1"/>
        <end position="25"/>
    </location>
</feature>
<keyword evidence="8" id="KW-0720">Serine protease</keyword>
<dbReference type="RefSeq" id="WP_369602342.1">
    <property type="nucleotide sequence ID" value="NZ_CP154858.1"/>
</dbReference>
<evidence type="ECO:0000313" key="13">
    <source>
        <dbReference type="EMBL" id="XDT73348.1"/>
    </source>
</evidence>
<name>A0AB39UZ21_9GAMM</name>
<dbReference type="SUPFAM" id="SSF50156">
    <property type="entry name" value="PDZ domain-like"/>
    <property type="match status" value="2"/>
</dbReference>
<dbReference type="PANTHER" id="PTHR22939:SF129">
    <property type="entry name" value="SERINE PROTEASE HTRA2, MITOCHONDRIAL"/>
    <property type="match status" value="1"/>
</dbReference>
<feature type="binding site" evidence="10">
    <location>
        <position position="111"/>
    </location>
    <ligand>
        <name>substrate</name>
    </ligand>
</feature>
<feature type="binding site" evidence="10">
    <location>
        <begin position="213"/>
        <end position="215"/>
    </location>
    <ligand>
        <name>substrate</name>
    </ligand>
</feature>
<evidence type="ECO:0000256" key="3">
    <source>
        <dbReference type="ARBA" id="ARBA00022670"/>
    </source>
</evidence>
<evidence type="ECO:0000256" key="10">
    <source>
        <dbReference type="PIRSR" id="PIRSR611782-2"/>
    </source>
</evidence>
<evidence type="ECO:0000256" key="9">
    <source>
        <dbReference type="PIRSR" id="PIRSR611782-1"/>
    </source>
</evidence>
<dbReference type="EMBL" id="CP154858">
    <property type="protein sequence ID" value="XDT73348.1"/>
    <property type="molecule type" value="Genomic_DNA"/>
</dbReference>
<comment type="subcellular location">
    <subcellularLocation>
        <location evidence="1">Periplasm</location>
    </subcellularLocation>
</comment>
<dbReference type="Pfam" id="PF13180">
    <property type="entry name" value="PDZ_2"/>
    <property type="match status" value="1"/>
</dbReference>
<dbReference type="Gene3D" id="2.40.10.120">
    <property type="match status" value="1"/>
</dbReference>
<dbReference type="Gene3D" id="2.30.42.10">
    <property type="match status" value="2"/>
</dbReference>
<proteinExistence type="inferred from homology"/>
<dbReference type="InterPro" id="IPR009003">
    <property type="entry name" value="Peptidase_S1_PA"/>
</dbReference>
<evidence type="ECO:0000256" key="2">
    <source>
        <dbReference type="ARBA" id="ARBA00010541"/>
    </source>
</evidence>
<keyword evidence="7" id="KW-0378">Hydrolase</keyword>
<accession>A0AB39UZ21</accession>
<dbReference type="CDD" id="cd10839">
    <property type="entry name" value="cpPDZ1_DegP-like"/>
    <property type="match status" value="1"/>
</dbReference>
<dbReference type="GO" id="GO:0004252">
    <property type="term" value="F:serine-type endopeptidase activity"/>
    <property type="evidence" value="ECO:0007669"/>
    <property type="project" value="InterPro"/>
</dbReference>
<dbReference type="KEGG" id="tcd:AAIA72_05085"/>
<evidence type="ECO:0000256" key="1">
    <source>
        <dbReference type="ARBA" id="ARBA00004418"/>
    </source>
</evidence>
<dbReference type="GO" id="GO:0006508">
    <property type="term" value="P:proteolysis"/>
    <property type="evidence" value="ECO:0007669"/>
    <property type="project" value="UniProtKB-KW"/>
</dbReference>
<dbReference type="InterPro" id="IPR001478">
    <property type="entry name" value="PDZ"/>
</dbReference>
<dbReference type="GO" id="GO:0042597">
    <property type="term" value="C:periplasmic space"/>
    <property type="evidence" value="ECO:0007669"/>
    <property type="project" value="UniProtKB-SubCell"/>
</dbReference>
<dbReference type="Pfam" id="PF13365">
    <property type="entry name" value="Trypsin_2"/>
    <property type="match status" value="1"/>
</dbReference>
<comment type="similarity">
    <text evidence="2">Belongs to the peptidase S1C family.</text>
</comment>
<dbReference type="InterPro" id="IPR036034">
    <property type="entry name" value="PDZ_sf"/>
</dbReference>
<dbReference type="SUPFAM" id="SSF50494">
    <property type="entry name" value="Trypsin-like serine proteases"/>
    <property type="match status" value="1"/>
</dbReference>
<dbReference type="PRINTS" id="PR00834">
    <property type="entry name" value="PROTEASES2C"/>
</dbReference>
<evidence type="ECO:0000256" key="5">
    <source>
        <dbReference type="ARBA" id="ARBA00022737"/>
    </source>
</evidence>
<feature type="binding site" evidence="10">
    <location>
        <begin position="231"/>
        <end position="235"/>
    </location>
    <ligand>
        <name>substrate</name>
    </ligand>
</feature>
<dbReference type="Pfam" id="PF17820">
    <property type="entry name" value="PDZ_6"/>
    <property type="match status" value="1"/>
</dbReference>
<gene>
    <name evidence="13" type="ORF">AAIA72_05085</name>
</gene>
<dbReference type="AlphaFoldDB" id="A0AB39UZ21"/>
<feature type="domain" description="PDZ" evidence="12">
    <location>
        <begin position="259"/>
        <end position="351"/>
    </location>
</feature>
<evidence type="ECO:0000259" key="12">
    <source>
        <dbReference type="PROSITE" id="PS50106"/>
    </source>
</evidence>
<dbReference type="FunFam" id="2.40.10.10:FF:000001">
    <property type="entry name" value="Periplasmic serine protease DegS"/>
    <property type="match status" value="1"/>
</dbReference>
<dbReference type="NCBIfam" id="TIGR02037">
    <property type="entry name" value="degP_htrA_DO"/>
    <property type="match status" value="1"/>
</dbReference>
<dbReference type="PROSITE" id="PS50106">
    <property type="entry name" value="PDZ"/>
    <property type="match status" value="2"/>
</dbReference>
<dbReference type="InterPro" id="IPR001940">
    <property type="entry name" value="Peptidase_S1C"/>
</dbReference>
<evidence type="ECO:0000256" key="8">
    <source>
        <dbReference type="ARBA" id="ARBA00022825"/>
    </source>
</evidence>
<feature type="binding site" evidence="10">
    <location>
        <position position="141"/>
    </location>
    <ligand>
        <name>substrate</name>
    </ligand>
</feature>
<evidence type="ECO:0000256" key="6">
    <source>
        <dbReference type="ARBA" id="ARBA00022764"/>
    </source>
</evidence>
<feature type="active site" description="Charge relay system" evidence="9">
    <location>
        <position position="141"/>
    </location>
</feature>
<feature type="active site" description="Charge relay system" evidence="9">
    <location>
        <position position="111"/>
    </location>
</feature>
<evidence type="ECO:0000256" key="4">
    <source>
        <dbReference type="ARBA" id="ARBA00022729"/>
    </source>
</evidence>
<organism evidence="13">
    <name type="scientific">Thermohahella caldifontis</name>
    <dbReference type="NCBI Taxonomy" id="3142973"/>
    <lineage>
        <taxon>Bacteria</taxon>
        <taxon>Pseudomonadati</taxon>
        <taxon>Pseudomonadota</taxon>
        <taxon>Gammaproteobacteria</taxon>
        <taxon>Oceanospirillales</taxon>
        <taxon>Hahellaceae</taxon>
        <taxon>Thermohahella</taxon>
    </lineage>
</organism>
<dbReference type="PANTHER" id="PTHR22939">
    <property type="entry name" value="SERINE PROTEASE FAMILY S1C HTRA-RELATED"/>
    <property type="match status" value="1"/>
</dbReference>
<keyword evidence="6" id="KW-0574">Periplasm</keyword>
<dbReference type="SMART" id="SM00228">
    <property type="entry name" value="PDZ"/>
    <property type="match status" value="2"/>
</dbReference>
<protein>
    <submittedName>
        <fullName evidence="13">DegQ family serine endoprotease</fullName>
    </submittedName>
</protein>
<evidence type="ECO:0000256" key="11">
    <source>
        <dbReference type="SAM" id="SignalP"/>
    </source>
</evidence>
<evidence type="ECO:0000256" key="7">
    <source>
        <dbReference type="ARBA" id="ARBA00022801"/>
    </source>
</evidence>
<feature type="chain" id="PRO_5044210833" evidence="11">
    <location>
        <begin position="26"/>
        <end position="466"/>
    </location>
</feature>
<dbReference type="InterPro" id="IPR041489">
    <property type="entry name" value="PDZ_6"/>
</dbReference>
<feature type="domain" description="PDZ" evidence="12">
    <location>
        <begin position="391"/>
        <end position="458"/>
    </location>
</feature>
<keyword evidence="4 11" id="KW-0732">Signal</keyword>
<reference evidence="13" key="1">
    <citation type="submission" date="2024-05" db="EMBL/GenBank/DDBJ databases">
        <title>Genome sequencing of novel strain.</title>
        <authorList>
            <person name="Ganbat D."/>
            <person name="Ganbat S."/>
            <person name="Lee S.-J."/>
        </authorList>
    </citation>
    <scope>NUCLEOTIDE SEQUENCE</scope>
    <source>
        <strain evidence="13">SMD15-11</strain>
    </source>
</reference>
<sequence>MKKLASLVLAAGVALSPLVASNVQAGALPTAVYENENGPTLAPLLEQVSDAVVNIAVKGTQQVRSPLFDDPFFRRFFNIPDNQGFQERKIQAAGSGVIIDAEKGIVITNHHVVKDADEIKVSLNDGRVFEAKLLGEDPDVDIAVLKIDAKNLRELPVADSDKVHVGDYVVAIGNPFGLNHTVTTGIVSALGRSGLGIEGYENFIQTDASINPGNSGGALINMKGKLIGINTAILAPSGGNVGIGFAIPSNMVKATVSQILEYGEVKRAVLGVMIQDLNPDLAEAFGLDNGQKGVVVSDVAKGSAADKAGLKRGDVILELDGKPVKSSGQLRAKIGLKRAGTKVTLKILRDGEIKTVKATLGGKDGEVASTDEGGSWFSKWLDGVKTDALKGVKLEDSDDPEGVRVVNIKPDSKAARAGLRPGDVIVEVNRERVRGTKDLKKALKKSDDKTLLLVVRDGGSFYLVIR</sequence>
<dbReference type="InterPro" id="IPR011782">
    <property type="entry name" value="Pept_S1C_Do"/>
</dbReference>
<feature type="active site" description="Charge relay system" evidence="9">
    <location>
        <position position="215"/>
    </location>
</feature>
<keyword evidence="3" id="KW-0645">Protease</keyword>
<keyword evidence="5" id="KW-0677">Repeat</keyword>